<dbReference type="KEGG" id="acru:HHL28_11020"/>
<dbReference type="EMBL" id="CP051775">
    <property type="protein sequence ID" value="QJE73547.1"/>
    <property type="molecule type" value="Genomic_DNA"/>
</dbReference>
<keyword evidence="1" id="KW-0732">Signal</keyword>
<feature type="chain" id="PRO_5032648158" evidence="1">
    <location>
        <begin position="25"/>
        <end position="155"/>
    </location>
</feature>
<dbReference type="AlphaFoldDB" id="A0A858R831"/>
<reference evidence="3" key="1">
    <citation type="submission" date="2020-04" db="EMBL/GenBank/DDBJ databases">
        <title>A desert anoxygenic phototrophic bacterium fixes CO2 using RubisCO under aerobic conditions.</title>
        <authorList>
            <person name="Tang K."/>
        </authorList>
    </citation>
    <scope>NUCLEOTIDE SEQUENCE [LARGE SCALE GENOMIC DNA]</scope>
    <source>
        <strain evidence="3">MIMtkB3</strain>
    </source>
</reference>
<accession>A0A858R831</accession>
<evidence type="ECO:0000256" key="1">
    <source>
        <dbReference type="SAM" id="SignalP"/>
    </source>
</evidence>
<organism evidence="3 4">
    <name type="scientific">Aerophototrophica crusticola</name>
    <dbReference type="NCBI Taxonomy" id="1709002"/>
    <lineage>
        <taxon>Bacteria</taxon>
        <taxon>Pseudomonadati</taxon>
        <taxon>Pseudomonadota</taxon>
        <taxon>Alphaproteobacteria</taxon>
        <taxon>Rhodospirillales</taxon>
        <taxon>Rhodospirillaceae</taxon>
        <taxon>Aerophototrophica</taxon>
    </lineage>
</organism>
<evidence type="ECO:0000313" key="3">
    <source>
        <dbReference type="EMBL" id="QJE73547.1"/>
    </source>
</evidence>
<name>A0A858R831_9PROT</name>
<feature type="domain" description="Spore coat protein U/FanG" evidence="2">
    <location>
        <begin position="28"/>
        <end position="151"/>
    </location>
</feature>
<evidence type="ECO:0000313" key="4">
    <source>
        <dbReference type="Proteomes" id="UP000501891"/>
    </source>
</evidence>
<proteinExistence type="predicted"/>
<keyword evidence="4" id="KW-1185">Reference proteome</keyword>
<protein>
    <submittedName>
        <fullName evidence="3">Fimbrial major subunit CsuA/B family protein</fullName>
    </submittedName>
</protein>
<gene>
    <name evidence="3" type="ORF">HHL28_11020</name>
</gene>
<feature type="signal peptide" evidence="1">
    <location>
        <begin position="1"/>
        <end position="24"/>
    </location>
</feature>
<sequence length="155" mass="15547">MTKIAATLAAAVALAALASAPALAQSATGTIQLRGSVAQSCTIQVQDMNQSLNLVNGESNREVGRVVETCNSGTGYNITVASANKALTSNASGSVPVAYTLAYDNQAGNPTANLVVARATAQFGKQSSLTVTVPASASRIAGDYADTLTVTIAAK</sequence>
<dbReference type="InterPro" id="IPR007893">
    <property type="entry name" value="Spore_coat_U/FanG"/>
</dbReference>
<evidence type="ECO:0000259" key="2">
    <source>
        <dbReference type="Pfam" id="PF05229"/>
    </source>
</evidence>
<dbReference type="Pfam" id="PF05229">
    <property type="entry name" value="SCPU"/>
    <property type="match status" value="1"/>
</dbReference>
<dbReference type="Proteomes" id="UP000501891">
    <property type="component" value="Chromosome"/>
</dbReference>